<evidence type="ECO:0000313" key="3">
    <source>
        <dbReference type="Proteomes" id="UP000078225"/>
    </source>
</evidence>
<dbReference type="NCBIfam" id="NF008544">
    <property type="entry name" value="PRK11467.1"/>
    <property type="match status" value="1"/>
</dbReference>
<feature type="compositionally biased region" description="Acidic residues" evidence="1">
    <location>
        <begin position="107"/>
        <end position="133"/>
    </location>
</feature>
<protein>
    <submittedName>
        <fullName evidence="2">SecY/secA suppressor protein</fullName>
    </submittedName>
</protein>
<dbReference type="RefSeq" id="WP_064601393.1">
    <property type="nucleotide sequence ID" value="NZ_CP134782.1"/>
</dbReference>
<dbReference type="Proteomes" id="UP000078225">
    <property type="component" value="Unassembled WGS sequence"/>
</dbReference>
<dbReference type="InterPro" id="IPR025729">
    <property type="entry name" value="MsyB"/>
</dbReference>
<dbReference type="STRING" id="1691903.A9B99_17720"/>
<evidence type="ECO:0000256" key="1">
    <source>
        <dbReference type="SAM" id="MobiDB-lite"/>
    </source>
</evidence>
<organism evidence="2 3">
    <name type="scientific">Mangrovibacter phragmitis</name>
    <dbReference type="NCBI Taxonomy" id="1691903"/>
    <lineage>
        <taxon>Bacteria</taxon>
        <taxon>Pseudomonadati</taxon>
        <taxon>Pseudomonadota</taxon>
        <taxon>Gammaproteobacteria</taxon>
        <taxon>Enterobacterales</taxon>
        <taxon>Enterobacteriaceae</taxon>
        <taxon>Mangrovibacter</taxon>
    </lineage>
</organism>
<keyword evidence="3" id="KW-1185">Reference proteome</keyword>
<evidence type="ECO:0000313" key="2">
    <source>
        <dbReference type="EMBL" id="OAT75019.1"/>
    </source>
</evidence>
<proteinExistence type="predicted"/>
<dbReference type="OrthoDB" id="6414156at2"/>
<feature type="region of interest" description="Disordered" evidence="1">
    <location>
        <begin position="104"/>
        <end position="133"/>
    </location>
</feature>
<dbReference type="EMBL" id="LYRP01000050">
    <property type="protein sequence ID" value="OAT75019.1"/>
    <property type="molecule type" value="Genomic_DNA"/>
</dbReference>
<accession>A0A1B7KXZ3</accession>
<gene>
    <name evidence="2" type="ORF">A9B99_17720</name>
</gene>
<name>A0A1B7KXZ3_9ENTR</name>
<comment type="caution">
    <text evidence="2">The sequence shown here is derived from an EMBL/GenBank/DDBJ whole genome shotgun (WGS) entry which is preliminary data.</text>
</comment>
<reference evidence="3" key="1">
    <citation type="submission" date="2016-05" db="EMBL/GenBank/DDBJ databases">
        <authorList>
            <person name="Behera P."/>
            <person name="Vaishampayan P."/>
            <person name="Singh N."/>
            <person name="Raina V."/>
            <person name="Suar M."/>
            <person name="Pattnaik A."/>
            <person name="Rastogi G."/>
        </authorList>
    </citation>
    <scope>NUCLEOTIDE SEQUENCE [LARGE SCALE GENOMIC DNA]</scope>
    <source>
        <strain evidence="3">MP23</strain>
    </source>
</reference>
<dbReference type="Pfam" id="PF13984">
    <property type="entry name" value="MsyB"/>
    <property type="match status" value="1"/>
</dbReference>
<sequence>MTGSELNYFSTLEEALDAAREEYFASHPDLDEDDVDIQQLNIQKYILQDGEEMWVACFFDDENEADEQGDYIPVLYGPAAQAVFSGDFDEAELRMEWAEENTLHEWDEGEFQYEPPLDDEEGSAAADEWDEQE</sequence>
<dbReference type="AlphaFoldDB" id="A0A1B7KXZ3"/>